<dbReference type="CTD" id="36339393"/>
<comment type="caution">
    <text evidence="3">The sequence shown here is derived from an EMBL/GenBank/DDBJ whole genome shotgun (WGS) entry which is preliminary data.</text>
</comment>
<dbReference type="Proteomes" id="UP000019149">
    <property type="component" value="Unassembled WGS sequence"/>
</dbReference>
<feature type="transmembrane region" description="Helical" evidence="1">
    <location>
        <begin position="78"/>
        <end position="95"/>
    </location>
</feature>
<dbReference type="EMBL" id="APAU02000020">
    <property type="protein sequence ID" value="EUB61388.1"/>
    <property type="molecule type" value="Genomic_DNA"/>
</dbReference>
<keyword evidence="1" id="KW-0812">Transmembrane</keyword>
<protein>
    <submittedName>
        <fullName evidence="3">Uncharacterized protein</fullName>
    </submittedName>
</protein>
<keyword evidence="2" id="KW-0732">Signal</keyword>
<dbReference type="GeneID" id="36339393"/>
<feature type="signal peptide" evidence="2">
    <location>
        <begin position="1"/>
        <end position="15"/>
    </location>
</feature>
<feature type="chain" id="PRO_5012768355" evidence="2">
    <location>
        <begin position="16"/>
        <end position="356"/>
    </location>
</feature>
<dbReference type="KEGG" id="egl:EGR_03678"/>
<evidence type="ECO:0000313" key="3">
    <source>
        <dbReference type="EMBL" id="EUB61388.1"/>
    </source>
</evidence>
<proteinExistence type="predicted"/>
<keyword evidence="1" id="KW-1133">Transmembrane helix</keyword>
<feature type="transmembrane region" description="Helical" evidence="1">
    <location>
        <begin position="53"/>
        <end position="73"/>
    </location>
</feature>
<dbReference type="RefSeq" id="XP_024352584.1">
    <property type="nucleotide sequence ID" value="XM_024492927.1"/>
</dbReference>
<sequence length="356" mass="41144">MIHLLIFILINGIYASITTNWVSASEKTHLKEPLEAMATDISPVKIQFLMAEIHKIFLLLMATISALCLALYFEKRCYLSLVGVISGCLFFSFWLTRLQICVKNALQMLVRIFSKYLRGKERDESCRDDNIRNIMVCPSIPLSVYPPTDLLLSMYKRCLHQWDLQLLNSEQSQAFLYFKCFFISAAKLGYSMATQYRFKVFEIITIIKVSSDVGNQTGTSVTLRQIAYYVMSMINVPKISSKEMKPPFSRKSVKKGKRKAKHFSLQHTTVTEIIYQFKWRAFNNLLASESQIFSCLPPCCKDESSPKPLEVIIFKKDENKDNQCDTLTIASYHGKCDLERIKMGKFPFYYLKNLFI</sequence>
<accession>W6UJZ1</accession>
<organism evidence="3 4">
    <name type="scientific">Echinococcus granulosus</name>
    <name type="common">Hydatid tapeworm</name>
    <dbReference type="NCBI Taxonomy" id="6210"/>
    <lineage>
        <taxon>Eukaryota</taxon>
        <taxon>Metazoa</taxon>
        <taxon>Spiralia</taxon>
        <taxon>Lophotrochozoa</taxon>
        <taxon>Platyhelminthes</taxon>
        <taxon>Cestoda</taxon>
        <taxon>Eucestoda</taxon>
        <taxon>Cyclophyllidea</taxon>
        <taxon>Taeniidae</taxon>
        <taxon>Echinococcus</taxon>
        <taxon>Echinococcus granulosus group</taxon>
    </lineage>
</organism>
<gene>
    <name evidence="3" type="ORF">EGR_03678</name>
</gene>
<evidence type="ECO:0000256" key="2">
    <source>
        <dbReference type="SAM" id="SignalP"/>
    </source>
</evidence>
<dbReference type="AlphaFoldDB" id="W6UJZ1"/>
<keyword evidence="4" id="KW-1185">Reference proteome</keyword>
<evidence type="ECO:0000313" key="4">
    <source>
        <dbReference type="Proteomes" id="UP000019149"/>
    </source>
</evidence>
<keyword evidence="1" id="KW-0472">Membrane</keyword>
<evidence type="ECO:0000256" key="1">
    <source>
        <dbReference type="SAM" id="Phobius"/>
    </source>
</evidence>
<reference evidence="3 4" key="1">
    <citation type="journal article" date="2013" name="Nat. Genet.">
        <title>The genome of the hydatid tapeworm Echinococcus granulosus.</title>
        <authorList>
            <person name="Zheng H."/>
            <person name="Zhang W."/>
            <person name="Zhang L."/>
            <person name="Zhang Z."/>
            <person name="Li J."/>
            <person name="Lu G."/>
            <person name="Zhu Y."/>
            <person name="Wang Y."/>
            <person name="Huang Y."/>
            <person name="Liu J."/>
            <person name="Kang H."/>
            <person name="Chen J."/>
            <person name="Wang L."/>
            <person name="Chen A."/>
            <person name="Yu S."/>
            <person name="Gao Z."/>
            <person name="Jin L."/>
            <person name="Gu W."/>
            <person name="Wang Z."/>
            <person name="Zhao L."/>
            <person name="Shi B."/>
            <person name="Wen H."/>
            <person name="Lin R."/>
            <person name="Jones M.K."/>
            <person name="Brejova B."/>
            <person name="Vinar T."/>
            <person name="Zhao G."/>
            <person name="McManus D.P."/>
            <person name="Chen Z."/>
            <person name="Zhou Y."/>
            <person name="Wang S."/>
        </authorList>
    </citation>
    <scope>NUCLEOTIDE SEQUENCE [LARGE SCALE GENOMIC DNA]</scope>
</reference>
<name>W6UJZ1_ECHGR</name>